<organism evidence="5 6">
    <name type="scientific">Marinobacter suaedae</name>
    <dbReference type="NCBI Taxonomy" id="3057675"/>
    <lineage>
        <taxon>Bacteria</taxon>
        <taxon>Pseudomonadati</taxon>
        <taxon>Pseudomonadota</taxon>
        <taxon>Gammaproteobacteria</taxon>
        <taxon>Pseudomonadales</taxon>
        <taxon>Marinobacteraceae</taxon>
        <taxon>Marinobacter</taxon>
    </lineage>
</organism>
<protein>
    <recommendedName>
        <fullName evidence="4">Putative pterin-4-alpha-carbinolamine dehydratase</fullName>
        <shortName evidence="4">PHS</shortName>
        <ecNumber evidence="4">4.2.1.96</ecNumber>
    </recommendedName>
    <alternativeName>
        <fullName evidence="4">4-alpha-hydroxy-tetrahydropterin dehydratase</fullName>
    </alternativeName>
    <alternativeName>
        <fullName evidence="4">Pterin carbinolamine dehydratase</fullName>
        <shortName evidence="4">PCD</shortName>
    </alternativeName>
</protein>
<comment type="similarity">
    <text evidence="2 4">Belongs to the pterin-4-alpha-carbinolamine dehydratase family.</text>
</comment>
<dbReference type="Proteomes" id="UP001168640">
    <property type="component" value="Unassembled WGS sequence"/>
</dbReference>
<evidence type="ECO:0000256" key="4">
    <source>
        <dbReference type="HAMAP-Rule" id="MF_00434"/>
    </source>
</evidence>
<dbReference type="HAMAP" id="MF_00434">
    <property type="entry name" value="Pterin_4_alpha"/>
    <property type="match status" value="1"/>
</dbReference>
<dbReference type="GO" id="GO:0008124">
    <property type="term" value="F:4-alpha-hydroxytetrahydrobiopterin dehydratase activity"/>
    <property type="evidence" value="ECO:0007669"/>
    <property type="project" value="UniProtKB-EC"/>
</dbReference>
<keyword evidence="6" id="KW-1185">Reference proteome</keyword>
<evidence type="ECO:0000256" key="3">
    <source>
        <dbReference type="ARBA" id="ARBA00023239"/>
    </source>
</evidence>
<gene>
    <name evidence="5" type="ORF">QVZ43_09255</name>
</gene>
<dbReference type="InterPro" id="IPR036428">
    <property type="entry name" value="PCD_sf"/>
</dbReference>
<dbReference type="PANTHER" id="PTHR42805">
    <property type="entry name" value="PTERIN-4-ALPHA-CARBINOLAMINE DEHYDRATASE-RELATED"/>
    <property type="match status" value="1"/>
</dbReference>
<reference evidence="5" key="1">
    <citation type="submission" date="2023-07" db="EMBL/GenBank/DDBJ databases">
        <title>Marinobacter sp. chi1 genome sequencing and assembly.</title>
        <authorList>
            <person name="Park S."/>
        </authorList>
    </citation>
    <scope>NUCLEOTIDE SEQUENCE</scope>
    <source>
        <strain evidence="5">Chi1</strain>
    </source>
</reference>
<evidence type="ECO:0000256" key="1">
    <source>
        <dbReference type="ARBA" id="ARBA00001554"/>
    </source>
</evidence>
<comment type="catalytic activity">
    <reaction evidence="1 4">
        <text>(4aS,6R)-4a-hydroxy-L-erythro-5,6,7,8-tetrahydrobiopterin = (6R)-L-erythro-6,7-dihydrobiopterin + H2O</text>
        <dbReference type="Rhea" id="RHEA:11920"/>
        <dbReference type="ChEBI" id="CHEBI:15377"/>
        <dbReference type="ChEBI" id="CHEBI:15642"/>
        <dbReference type="ChEBI" id="CHEBI:43120"/>
        <dbReference type="EC" id="4.2.1.96"/>
    </reaction>
</comment>
<dbReference type="EC" id="4.2.1.96" evidence="4"/>
<evidence type="ECO:0000313" key="5">
    <source>
        <dbReference type="EMBL" id="MDO3721911.1"/>
    </source>
</evidence>
<dbReference type="NCBIfam" id="NF002016">
    <property type="entry name" value="PRK00823.1-1"/>
    <property type="match status" value="1"/>
</dbReference>
<dbReference type="InterPro" id="IPR050376">
    <property type="entry name" value="Pterin-4-alpha-carb_dehyd"/>
</dbReference>
<dbReference type="Pfam" id="PF01329">
    <property type="entry name" value="Pterin_4a"/>
    <property type="match status" value="1"/>
</dbReference>
<proteinExistence type="inferred from homology"/>
<dbReference type="EMBL" id="JAUMIS010000002">
    <property type="protein sequence ID" value="MDO3721911.1"/>
    <property type="molecule type" value="Genomic_DNA"/>
</dbReference>
<dbReference type="SUPFAM" id="SSF55248">
    <property type="entry name" value="PCD-like"/>
    <property type="match status" value="1"/>
</dbReference>
<dbReference type="RefSeq" id="WP_302909715.1">
    <property type="nucleotide sequence ID" value="NZ_JAUMIS010000002.1"/>
</dbReference>
<evidence type="ECO:0000313" key="6">
    <source>
        <dbReference type="Proteomes" id="UP001168640"/>
    </source>
</evidence>
<accession>A0ABT8W115</accession>
<comment type="caution">
    <text evidence="5">The sequence shown here is derived from an EMBL/GenBank/DDBJ whole genome shotgun (WGS) entry which is preliminary data.</text>
</comment>
<name>A0ABT8W115_9GAMM</name>
<dbReference type="CDD" id="cd00913">
    <property type="entry name" value="PCD_DCoH_subfamily_a"/>
    <property type="match status" value="1"/>
</dbReference>
<dbReference type="Gene3D" id="3.30.1360.20">
    <property type="entry name" value="Transcriptional coactivator/pterin dehydratase"/>
    <property type="match status" value="1"/>
</dbReference>
<evidence type="ECO:0000256" key="2">
    <source>
        <dbReference type="ARBA" id="ARBA00006472"/>
    </source>
</evidence>
<dbReference type="InterPro" id="IPR001533">
    <property type="entry name" value="Pterin_deHydtase"/>
</dbReference>
<keyword evidence="3 4" id="KW-0456">Lyase</keyword>
<dbReference type="PANTHER" id="PTHR42805:SF1">
    <property type="entry name" value="PTERIN-4-ALPHA-CARBINOLAMINE DEHYDRATASE-RELATED"/>
    <property type="match status" value="1"/>
</dbReference>
<sequence>MTDLARQPCVACGKTASRVTEGEKHRLHEKLPGWQILEAKGHEKLYKEFDFKNFAQALSFINRVGALAEEENHHPDIQLGWGKATVSWWTHSIGGLHQNDFIMAARTDEAFDG</sequence>